<evidence type="ECO:0000313" key="8">
    <source>
        <dbReference type="EMBL" id="KAI1720911.1"/>
    </source>
</evidence>
<keyword evidence="2" id="KW-0808">Transferase</keyword>
<dbReference type="PROSITE" id="PS50405">
    <property type="entry name" value="GST_CTER"/>
    <property type="match status" value="1"/>
</dbReference>
<feature type="domain" description="GST C-terminal" evidence="7">
    <location>
        <begin position="83"/>
        <end position="208"/>
    </location>
</feature>
<dbReference type="GO" id="GO:0005737">
    <property type="term" value="C:cytoplasm"/>
    <property type="evidence" value="ECO:0007669"/>
    <property type="project" value="UniProtKB-ARBA"/>
</dbReference>
<dbReference type="CDD" id="cd03192">
    <property type="entry name" value="GST_C_Sigma_like"/>
    <property type="match status" value="1"/>
</dbReference>
<dbReference type="SUPFAM" id="SSF47616">
    <property type="entry name" value="GST C-terminal domain-like"/>
    <property type="match status" value="1"/>
</dbReference>
<dbReference type="PANTHER" id="PTHR11571:SF224">
    <property type="entry name" value="HEMATOPOIETIC PROSTAGLANDIN D SYNTHASE"/>
    <property type="match status" value="1"/>
</dbReference>
<comment type="similarity">
    <text evidence="3">Belongs to the GST superfamily. Sigma family.</text>
</comment>
<dbReference type="SFLD" id="SFLDS00019">
    <property type="entry name" value="Glutathione_Transferase_(cytos"/>
    <property type="match status" value="1"/>
</dbReference>
<dbReference type="InterPro" id="IPR036249">
    <property type="entry name" value="Thioredoxin-like_sf"/>
</dbReference>
<dbReference type="Pfam" id="PF14497">
    <property type="entry name" value="GST_C_3"/>
    <property type="match status" value="1"/>
</dbReference>
<dbReference type="Proteomes" id="UP001201812">
    <property type="component" value="Unassembled WGS sequence"/>
</dbReference>
<dbReference type="InterPro" id="IPR050213">
    <property type="entry name" value="GST_superfamily"/>
</dbReference>
<sequence>MVHYKLTYFQVRGLGESIRLILTHSGQKWEEVNPDFQGWQGSPLKEKTPFGKLPVLEVDGKPLAETFAICRYLSKKYGLAGKDDWEQAKVDEIADFHKDVALEIGPFFRVFFGFAPGDKDKMHKEVFLPAVEKYFPTYVRALKESGSGFLTKGGLTWPDFLVAEFLTTINNIDSTILKKYPELEQYRQRVHSQPTIKSYVAGRKHSVV</sequence>
<dbReference type="SFLD" id="SFLDG00363">
    <property type="entry name" value="AMPS_(cytGST):_Alpha-__Mu-__Pi"/>
    <property type="match status" value="1"/>
</dbReference>
<comment type="caution">
    <text evidence="8">The sequence shown here is derived from an EMBL/GenBank/DDBJ whole genome shotgun (WGS) entry which is preliminary data.</text>
</comment>
<dbReference type="InterPro" id="IPR004045">
    <property type="entry name" value="Glutathione_S-Trfase_N"/>
</dbReference>
<keyword evidence="9" id="KW-1185">Reference proteome</keyword>
<reference evidence="8" key="1">
    <citation type="submission" date="2022-01" db="EMBL/GenBank/DDBJ databases">
        <title>Genome Sequence Resource for Two Populations of Ditylenchus destructor, the Migratory Endoparasitic Phytonematode.</title>
        <authorList>
            <person name="Zhang H."/>
            <person name="Lin R."/>
            <person name="Xie B."/>
        </authorList>
    </citation>
    <scope>NUCLEOTIDE SEQUENCE</scope>
    <source>
        <strain evidence="8">BazhouSP</strain>
    </source>
</reference>
<dbReference type="Gene3D" id="3.40.30.10">
    <property type="entry name" value="Glutaredoxin"/>
    <property type="match status" value="1"/>
</dbReference>
<evidence type="ECO:0000256" key="2">
    <source>
        <dbReference type="ARBA" id="ARBA00022679"/>
    </source>
</evidence>
<evidence type="ECO:0000256" key="3">
    <source>
        <dbReference type="ARBA" id="ARBA00038317"/>
    </source>
</evidence>
<dbReference type="SUPFAM" id="SSF52833">
    <property type="entry name" value="Thioredoxin-like"/>
    <property type="match status" value="1"/>
</dbReference>
<dbReference type="GO" id="GO:0006749">
    <property type="term" value="P:glutathione metabolic process"/>
    <property type="evidence" value="ECO:0007669"/>
    <property type="project" value="TreeGrafter"/>
</dbReference>
<dbReference type="PROSITE" id="PS50404">
    <property type="entry name" value="GST_NTER"/>
    <property type="match status" value="1"/>
</dbReference>
<name>A0AAD4RAN6_9BILA</name>
<evidence type="ECO:0000256" key="5">
    <source>
        <dbReference type="ARBA" id="ARBA00078118"/>
    </source>
</evidence>
<dbReference type="InterPro" id="IPR040079">
    <property type="entry name" value="Glutathione_S-Trfase"/>
</dbReference>
<evidence type="ECO:0000256" key="1">
    <source>
        <dbReference type="ARBA" id="ARBA00012452"/>
    </source>
</evidence>
<dbReference type="AlphaFoldDB" id="A0AAD4RAN6"/>
<dbReference type="GO" id="GO:0004364">
    <property type="term" value="F:glutathione transferase activity"/>
    <property type="evidence" value="ECO:0007669"/>
    <property type="project" value="UniProtKB-EC"/>
</dbReference>
<evidence type="ECO:0000256" key="4">
    <source>
        <dbReference type="ARBA" id="ARBA00047960"/>
    </source>
</evidence>
<evidence type="ECO:0000259" key="7">
    <source>
        <dbReference type="PROSITE" id="PS50405"/>
    </source>
</evidence>
<dbReference type="Pfam" id="PF02798">
    <property type="entry name" value="GST_N"/>
    <property type="match status" value="1"/>
</dbReference>
<dbReference type="EC" id="2.5.1.18" evidence="1"/>
<comment type="catalytic activity">
    <reaction evidence="4">
        <text>RX + glutathione = an S-substituted glutathione + a halide anion + H(+)</text>
        <dbReference type="Rhea" id="RHEA:16437"/>
        <dbReference type="ChEBI" id="CHEBI:15378"/>
        <dbReference type="ChEBI" id="CHEBI:16042"/>
        <dbReference type="ChEBI" id="CHEBI:17792"/>
        <dbReference type="ChEBI" id="CHEBI:57925"/>
        <dbReference type="ChEBI" id="CHEBI:90779"/>
        <dbReference type="EC" id="2.5.1.18"/>
    </reaction>
</comment>
<evidence type="ECO:0000313" key="9">
    <source>
        <dbReference type="Proteomes" id="UP001201812"/>
    </source>
</evidence>
<dbReference type="FunFam" id="3.40.30.10:FF:000258">
    <property type="entry name" value="Glutathione S-transferase"/>
    <property type="match status" value="1"/>
</dbReference>
<dbReference type="SFLD" id="SFLDG01205">
    <property type="entry name" value="AMPS.1"/>
    <property type="match status" value="1"/>
</dbReference>
<proteinExistence type="inferred from homology"/>
<dbReference type="PANTHER" id="PTHR11571">
    <property type="entry name" value="GLUTATHIONE S-TRANSFERASE"/>
    <property type="match status" value="1"/>
</dbReference>
<dbReference type="EMBL" id="JAKKPZ010000005">
    <property type="protein sequence ID" value="KAI1720911.1"/>
    <property type="molecule type" value="Genomic_DNA"/>
</dbReference>
<dbReference type="InterPro" id="IPR010987">
    <property type="entry name" value="Glutathione-S-Trfase_C-like"/>
</dbReference>
<evidence type="ECO:0000259" key="6">
    <source>
        <dbReference type="PROSITE" id="PS50404"/>
    </source>
</evidence>
<feature type="domain" description="GST N-terminal" evidence="6">
    <location>
        <begin position="2"/>
        <end position="81"/>
    </location>
</feature>
<gene>
    <name evidence="8" type="ORF">DdX_05161</name>
</gene>
<protein>
    <recommendedName>
        <fullName evidence="1">glutathione transferase</fullName>
        <ecNumber evidence="1">2.5.1.18</ecNumber>
    </recommendedName>
    <alternativeName>
        <fullName evidence="5">GST class-sigma</fullName>
    </alternativeName>
</protein>
<dbReference type="InterPro" id="IPR036282">
    <property type="entry name" value="Glutathione-S-Trfase_C_sf"/>
</dbReference>
<accession>A0AAD4RAN6</accession>
<dbReference type="CDD" id="cd03039">
    <property type="entry name" value="GST_N_Sigma_like"/>
    <property type="match status" value="1"/>
</dbReference>
<dbReference type="FunFam" id="1.20.1050.10:FF:000031">
    <property type="entry name" value="Glutathione S-Transferase"/>
    <property type="match status" value="1"/>
</dbReference>
<dbReference type="Gene3D" id="1.20.1050.10">
    <property type="match status" value="1"/>
</dbReference>
<dbReference type="InterPro" id="IPR004046">
    <property type="entry name" value="GST_C"/>
</dbReference>
<organism evidence="8 9">
    <name type="scientific">Ditylenchus destructor</name>
    <dbReference type="NCBI Taxonomy" id="166010"/>
    <lineage>
        <taxon>Eukaryota</taxon>
        <taxon>Metazoa</taxon>
        <taxon>Ecdysozoa</taxon>
        <taxon>Nematoda</taxon>
        <taxon>Chromadorea</taxon>
        <taxon>Rhabditida</taxon>
        <taxon>Tylenchina</taxon>
        <taxon>Tylenchomorpha</taxon>
        <taxon>Sphaerularioidea</taxon>
        <taxon>Anguinidae</taxon>
        <taxon>Anguininae</taxon>
        <taxon>Ditylenchus</taxon>
    </lineage>
</organism>